<dbReference type="NCBIfam" id="TIGR01841">
    <property type="entry name" value="phasin"/>
    <property type="match status" value="1"/>
</dbReference>
<protein>
    <recommendedName>
        <fullName evidence="1">Phasin domain-containing protein</fullName>
    </recommendedName>
</protein>
<dbReference type="InterPro" id="IPR010127">
    <property type="entry name" value="Phasin_subfam-1"/>
</dbReference>
<gene>
    <name evidence="2" type="ORF">MNBD_ALPHA02-320</name>
</gene>
<sequence>MTNAKTTNKVKEDKTFKTVQDTVEKTVKAAQKTVEENVQKAVKEATSNLDNVTEFSKANYEALVASGNAAVKVAQSVNAEFMEKSKKAVERNVADTKALFAAKTPAEFFELQANIFKTRYEEIVSESTRVNEFSTTTGADVVAPLKARYEEVATKYNLPLVG</sequence>
<evidence type="ECO:0000259" key="1">
    <source>
        <dbReference type="Pfam" id="PF09361"/>
    </source>
</evidence>
<reference evidence="2" key="1">
    <citation type="submission" date="2018-06" db="EMBL/GenBank/DDBJ databases">
        <authorList>
            <person name="Zhirakovskaya E."/>
        </authorList>
    </citation>
    <scope>NUCLEOTIDE SEQUENCE</scope>
</reference>
<dbReference type="Pfam" id="PF09361">
    <property type="entry name" value="Phasin_2"/>
    <property type="match status" value="1"/>
</dbReference>
<accession>A0A3B0RDK1</accession>
<dbReference type="InterPro" id="IPR018968">
    <property type="entry name" value="Phasin"/>
</dbReference>
<proteinExistence type="predicted"/>
<organism evidence="2">
    <name type="scientific">hydrothermal vent metagenome</name>
    <dbReference type="NCBI Taxonomy" id="652676"/>
    <lineage>
        <taxon>unclassified sequences</taxon>
        <taxon>metagenomes</taxon>
        <taxon>ecological metagenomes</taxon>
    </lineage>
</organism>
<feature type="domain" description="Phasin" evidence="1">
    <location>
        <begin position="52"/>
        <end position="149"/>
    </location>
</feature>
<dbReference type="AlphaFoldDB" id="A0A3B0RDK1"/>
<evidence type="ECO:0000313" key="2">
    <source>
        <dbReference type="EMBL" id="VAV86956.1"/>
    </source>
</evidence>
<name>A0A3B0RDK1_9ZZZZ</name>
<dbReference type="EMBL" id="UOED01000017">
    <property type="protein sequence ID" value="VAV86956.1"/>
    <property type="molecule type" value="Genomic_DNA"/>
</dbReference>